<reference evidence="3 4" key="1">
    <citation type="submission" date="2024-04" db="EMBL/GenBank/DDBJ databases">
        <title>draft genome sequnece of Paenibacillus filicis.</title>
        <authorList>
            <person name="Kim D.-U."/>
        </authorList>
    </citation>
    <scope>NUCLEOTIDE SEQUENCE [LARGE SCALE GENOMIC DNA]</scope>
    <source>
        <strain evidence="3 4">KACC14197</strain>
    </source>
</reference>
<dbReference type="GO" id="GO:0016787">
    <property type="term" value="F:hydrolase activity"/>
    <property type="evidence" value="ECO:0007669"/>
    <property type="project" value="UniProtKB-KW"/>
</dbReference>
<evidence type="ECO:0000256" key="1">
    <source>
        <dbReference type="ARBA" id="ARBA00010613"/>
    </source>
</evidence>
<protein>
    <submittedName>
        <fullName evidence="3">Nitrilase-related carbon-nitrogen hydrolase</fullName>
    </submittedName>
</protein>
<dbReference type="PANTHER" id="PTHR23088">
    <property type="entry name" value="NITRILASE-RELATED"/>
    <property type="match status" value="1"/>
</dbReference>
<dbReference type="SUPFAM" id="SSF56317">
    <property type="entry name" value="Carbon-nitrogen hydrolase"/>
    <property type="match status" value="1"/>
</dbReference>
<comment type="similarity">
    <text evidence="1">Belongs to the carbon-nitrogen hydrolase superfamily. NIT1/NIT2 family.</text>
</comment>
<evidence type="ECO:0000313" key="4">
    <source>
        <dbReference type="Proteomes" id="UP001469365"/>
    </source>
</evidence>
<gene>
    <name evidence="3" type="ORF">WMW72_31790</name>
</gene>
<dbReference type="Gene3D" id="3.60.110.10">
    <property type="entry name" value="Carbon-nitrogen hydrolase"/>
    <property type="match status" value="1"/>
</dbReference>
<dbReference type="InterPro" id="IPR003010">
    <property type="entry name" value="C-N_Hydrolase"/>
</dbReference>
<keyword evidence="3" id="KW-0378">Hydrolase</keyword>
<dbReference type="RefSeq" id="WP_341419621.1">
    <property type="nucleotide sequence ID" value="NZ_JBBPCC010000031.1"/>
</dbReference>
<dbReference type="Proteomes" id="UP001469365">
    <property type="component" value="Unassembled WGS sequence"/>
</dbReference>
<name>A0ABU9DUD7_9BACL</name>
<dbReference type="PROSITE" id="PS50263">
    <property type="entry name" value="CN_HYDROLASE"/>
    <property type="match status" value="1"/>
</dbReference>
<dbReference type="InterPro" id="IPR036526">
    <property type="entry name" value="C-N_Hydrolase_sf"/>
</dbReference>
<dbReference type="Pfam" id="PF00795">
    <property type="entry name" value="CN_hydrolase"/>
    <property type="match status" value="1"/>
</dbReference>
<dbReference type="PANTHER" id="PTHR23088:SF50">
    <property type="entry name" value="HYDROLASE YHCX"/>
    <property type="match status" value="1"/>
</dbReference>
<sequence length="294" mass="33276">MTKITVATMQYGLTDLRSEGQFWEKLTQNICDATEQGAELIVFPEYLTAHLLSLQPLMTHEEACQYLDSCTDAYVRFFRQCSLMFQAVILGGTHICKEPHGYVNRAYLFFPDGRVETQDKLHVTPEERSQWSLNEGDRLNIIETDWGKLAILTCYDIEFPELGRMAADSGVELILCPSYTDGAHGYHRVRHCAQARAIENQVVVVLSGLVGALTESRPQVDQGYCQAGIFTPCDFPFSEHGVLQSGRTNEEMAVHGEIDFTRLSLNRRQGAVAPFYDRRPGLYARHGQAMVREW</sequence>
<dbReference type="PROSITE" id="PS01227">
    <property type="entry name" value="UPF0012"/>
    <property type="match status" value="1"/>
</dbReference>
<proteinExistence type="inferred from homology"/>
<dbReference type="InterPro" id="IPR001110">
    <property type="entry name" value="UPF0012_CS"/>
</dbReference>
<evidence type="ECO:0000259" key="2">
    <source>
        <dbReference type="PROSITE" id="PS50263"/>
    </source>
</evidence>
<accession>A0ABU9DUD7</accession>
<organism evidence="3 4">
    <name type="scientific">Paenibacillus filicis</name>
    <dbReference type="NCBI Taxonomy" id="669464"/>
    <lineage>
        <taxon>Bacteria</taxon>
        <taxon>Bacillati</taxon>
        <taxon>Bacillota</taxon>
        <taxon>Bacilli</taxon>
        <taxon>Bacillales</taxon>
        <taxon>Paenibacillaceae</taxon>
        <taxon>Paenibacillus</taxon>
    </lineage>
</organism>
<evidence type="ECO:0000313" key="3">
    <source>
        <dbReference type="EMBL" id="MEK8132488.1"/>
    </source>
</evidence>
<comment type="caution">
    <text evidence="3">The sequence shown here is derived from an EMBL/GenBank/DDBJ whole genome shotgun (WGS) entry which is preliminary data.</text>
</comment>
<keyword evidence="4" id="KW-1185">Reference proteome</keyword>
<dbReference type="EMBL" id="JBBPCC010000031">
    <property type="protein sequence ID" value="MEK8132488.1"/>
    <property type="molecule type" value="Genomic_DNA"/>
</dbReference>
<feature type="domain" description="CN hydrolase" evidence="2">
    <location>
        <begin position="4"/>
        <end position="260"/>
    </location>
</feature>